<comment type="caution">
    <text evidence="2">The sequence shown here is derived from an EMBL/GenBank/DDBJ whole genome shotgun (WGS) entry which is preliminary data.</text>
</comment>
<protein>
    <submittedName>
        <fullName evidence="2">Polymerase</fullName>
    </submittedName>
</protein>
<keyword evidence="1" id="KW-0472">Membrane</keyword>
<feature type="transmembrane region" description="Helical" evidence="1">
    <location>
        <begin position="196"/>
        <end position="227"/>
    </location>
</feature>
<feature type="transmembrane region" description="Helical" evidence="1">
    <location>
        <begin position="12"/>
        <end position="37"/>
    </location>
</feature>
<feature type="transmembrane region" description="Helical" evidence="1">
    <location>
        <begin position="322"/>
        <end position="343"/>
    </location>
</feature>
<feature type="transmembrane region" description="Helical" evidence="1">
    <location>
        <begin position="86"/>
        <end position="107"/>
    </location>
</feature>
<dbReference type="RefSeq" id="WP_005056003.1">
    <property type="nucleotide sequence ID" value="NZ_CABWAF010000010.1"/>
</dbReference>
<accession>A0A3T2UR01</accession>
<evidence type="ECO:0000313" key="2">
    <source>
        <dbReference type="EMBL" id="EAA0480886.1"/>
    </source>
</evidence>
<proteinExistence type="predicted"/>
<name>A0A3T2UR01_SHIFL</name>
<evidence type="ECO:0000256" key="1">
    <source>
        <dbReference type="SAM" id="Phobius"/>
    </source>
</evidence>
<feature type="transmembrane region" description="Helical" evidence="1">
    <location>
        <begin position="350"/>
        <end position="366"/>
    </location>
</feature>
<feature type="transmembrane region" description="Helical" evidence="1">
    <location>
        <begin position="57"/>
        <end position="79"/>
    </location>
</feature>
<feature type="transmembrane region" description="Helical" evidence="1">
    <location>
        <begin position="372"/>
        <end position="389"/>
    </location>
</feature>
<dbReference type="Proteomes" id="UP000839563">
    <property type="component" value="Unassembled WGS sequence"/>
</dbReference>
<reference evidence="2" key="1">
    <citation type="submission" date="2018-05" db="EMBL/GenBank/DDBJ databases">
        <authorList>
            <person name="Ashton P.M."/>
            <person name="Dallman T."/>
            <person name="Nair S."/>
            <person name="De Pinna E."/>
            <person name="Peters T."/>
            <person name="Grant K."/>
        </authorList>
    </citation>
    <scope>NUCLEOTIDE SEQUENCE [LARGE SCALE GENOMIC DNA]</scope>
    <source>
        <strain evidence="2">397720</strain>
    </source>
</reference>
<gene>
    <name evidence="2" type="ORF">DK174_02280</name>
</gene>
<dbReference type="AlphaFoldDB" id="A0A3T2UR01"/>
<keyword evidence="1" id="KW-0812">Transmembrane</keyword>
<organism evidence="2">
    <name type="scientific">Shigella flexneri</name>
    <dbReference type="NCBI Taxonomy" id="623"/>
    <lineage>
        <taxon>Bacteria</taxon>
        <taxon>Pseudomonadati</taxon>
        <taxon>Pseudomonadota</taxon>
        <taxon>Gammaproteobacteria</taxon>
        <taxon>Enterobacterales</taxon>
        <taxon>Enterobacteriaceae</taxon>
        <taxon>Shigella</taxon>
    </lineage>
</organism>
<keyword evidence="1" id="KW-1133">Transmembrane helix</keyword>
<feature type="transmembrane region" description="Helical" evidence="1">
    <location>
        <begin position="113"/>
        <end position="132"/>
    </location>
</feature>
<feature type="transmembrane region" description="Helical" evidence="1">
    <location>
        <begin position="239"/>
        <end position="261"/>
    </location>
</feature>
<sequence length="395" mass="45653">MTSDFYNSKDKSLSVLLFFGFIFFLTRSFPFIQYSWIMEGFLCLCIMSFTKKIANGIYHYPVILIFLLALFINFIYSYIKGNDIAIIIRFYIIILFILCAYFCSYGTISIVKIFLYLMVLQAVIISIISIYMTKTYGIGDYSALRHYFLENDYGDVYTYGSGFYRVQIKGNALIPFAFMLHIVIKDYFYYRFKNTITVILAIGTIVAGNFAYFVSICLFFMYIILCSKSNSRYAKLRKIIFGVFLTVILPFFITYSIELIIMKSNGADSSLGVRWDQFTVLINDLTESVSNFVIGSGLGNVIKIQTPIRDYSAYIYYELQSVYFLNQLGVILFTLFLLINLLLTIKIIKYSELCVLYFLYVSYAITNPYILDSNHVAVIIVLVTLSNVLKKMKAK</sequence>
<dbReference type="EMBL" id="AAAAHL010000008">
    <property type="protein sequence ID" value="EAA0480886.1"/>
    <property type="molecule type" value="Genomic_DNA"/>
</dbReference>